<evidence type="ECO:0000256" key="1">
    <source>
        <dbReference type="SAM" id="MobiDB-lite"/>
    </source>
</evidence>
<reference evidence="2" key="1">
    <citation type="submission" date="2020-01" db="EMBL/GenBank/DDBJ databases">
        <authorList>
            <consortium name="DOE Joint Genome Institute"/>
            <person name="Haridas S."/>
            <person name="Albert R."/>
            <person name="Binder M."/>
            <person name="Bloem J."/>
            <person name="Labutti K."/>
            <person name="Salamov A."/>
            <person name="Andreopoulos B."/>
            <person name="Baker S.E."/>
            <person name="Barry K."/>
            <person name="Bills G."/>
            <person name="Bluhm B.H."/>
            <person name="Cannon C."/>
            <person name="Castanera R."/>
            <person name="Culley D.E."/>
            <person name="Daum C."/>
            <person name="Ezra D."/>
            <person name="Gonzalez J.B."/>
            <person name="Henrissat B."/>
            <person name="Kuo A."/>
            <person name="Liang C."/>
            <person name="Lipzen A."/>
            <person name="Lutzoni F."/>
            <person name="Magnuson J."/>
            <person name="Mondo S."/>
            <person name="Nolan M."/>
            <person name="Ohm R."/>
            <person name="Pangilinan J."/>
            <person name="Park H.-J."/>
            <person name="Ramirez L."/>
            <person name="Alfaro M."/>
            <person name="Sun H."/>
            <person name="Tritt A."/>
            <person name="Yoshinaga Y."/>
            <person name="Zwiers L.-H."/>
            <person name="Turgeon B.G."/>
            <person name="Goodwin S.B."/>
            <person name="Spatafora J.W."/>
            <person name="Crous P.W."/>
            <person name="Grigoriev I.V."/>
        </authorList>
    </citation>
    <scope>NUCLEOTIDE SEQUENCE</scope>
    <source>
        <strain evidence="2">IPT5</strain>
    </source>
</reference>
<feature type="region of interest" description="Disordered" evidence="1">
    <location>
        <begin position="182"/>
        <end position="211"/>
    </location>
</feature>
<dbReference type="OrthoDB" id="10616267at2759"/>
<organism evidence="2 3">
    <name type="scientific">Plenodomus tracheiphilus IPT5</name>
    <dbReference type="NCBI Taxonomy" id="1408161"/>
    <lineage>
        <taxon>Eukaryota</taxon>
        <taxon>Fungi</taxon>
        <taxon>Dikarya</taxon>
        <taxon>Ascomycota</taxon>
        <taxon>Pezizomycotina</taxon>
        <taxon>Dothideomycetes</taxon>
        <taxon>Pleosporomycetidae</taxon>
        <taxon>Pleosporales</taxon>
        <taxon>Pleosporineae</taxon>
        <taxon>Leptosphaeriaceae</taxon>
        <taxon>Plenodomus</taxon>
    </lineage>
</organism>
<evidence type="ECO:0000313" key="3">
    <source>
        <dbReference type="Proteomes" id="UP000799423"/>
    </source>
</evidence>
<dbReference type="AlphaFoldDB" id="A0A6A7AN31"/>
<accession>A0A6A7AN31</accession>
<dbReference type="Proteomes" id="UP000799423">
    <property type="component" value="Unassembled WGS sequence"/>
</dbReference>
<evidence type="ECO:0000313" key="2">
    <source>
        <dbReference type="EMBL" id="KAF2844094.1"/>
    </source>
</evidence>
<proteinExistence type="predicted"/>
<feature type="compositionally biased region" description="Polar residues" evidence="1">
    <location>
        <begin position="193"/>
        <end position="207"/>
    </location>
</feature>
<feature type="region of interest" description="Disordered" evidence="1">
    <location>
        <begin position="142"/>
        <end position="169"/>
    </location>
</feature>
<gene>
    <name evidence="2" type="ORF">T440DRAFT_484442</name>
</gene>
<protein>
    <submittedName>
        <fullName evidence="2">Uncharacterized protein</fullName>
    </submittedName>
</protein>
<keyword evidence="3" id="KW-1185">Reference proteome</keyword>
<dbReference type="EMBL" id="MU006421">
    <property type="protein sequence ID" value="KAF2844094.1"/>
    <property type="molecule type" value="Genomic_DNA"/>
</dbReference>
<sequence>MSGFEISPSHVGTLSILTLIHTYHQSLSTLIRLSEVRHLLQSRQSQSPHALPLSLVASAASGSGEYILRHCKTRAWTRCIRLPIYERVAASLASLYNVIPVAMLILDAEKRPWSFPTDFADRKSKRGDSRMLQLLRNSKVEDPACEFPSPQGSKHPDAGVGGSEDDESAANWESLVSAVDAQGNGEGHVPTDALQSTPYTGQQSQKAQHARVGRVASFRTVPSPCVEAEKQRNTL</sequence>
<name>A0A6A7AN31_9PLEO</name>